<dbReference type="AlphaFoldDB" id="A0A317E633"/>
<dbReference type="InterPro" id="IPR036291">
    <property type="entry name" value="NAD(P)-bd_dom_sf"/>
</dbReference>
<dbReference type="Gene3D" id="1.10.1040.10">
    <property type="entry name" value="N-(1-d-carboxylethyl)-l-norvaline Dehydrogenase, domain 2"/>
    <property type="match status" value="1"/>
</dbReference>
<feature type="domain" description="3-hydroxyisobutyrate dehydrogenase-like NAD-binding" evidence="4">
    <location>
        <begin position="151"/>
        <end position="273"/>
    </location>
</feature>
<dbReference type="EMBL" id="QGLF01000002">
    <property type="protein sequence ID" value="PWR21656.1"/>
    <property type="molecule type" value="Genomic_DNA"/>
</dbReference>
<dbReference type="SUPFAM" id="SSF51735">
    <property type="entry name" value="NAD(P)-binding Rossmann-fold domains"/>
    <property type="match status" value="1"/>
</dbReference>
<evidence type="ECO:0000256" key="2">
    <source>
        <dbReference type="ARBA" id="ARBA00023027"/>
    </source>
</evidence>
<accession>A0A317E633</accession>
<organism evidence="5 6">
    <name type="scientific">Zavarzinia compransoris</name>
    <dbReference type="NCBI Taxonomy" id="1264899"/>
    <lineage>
        <taxon>Bacteria</taxon>
        <taxon>Pseudomonadati</taxon>
        <taxon>Pseudomonadota</taxon>
        <taxon>Alphaproteobacteria</taxon>
        <taxon>Rhodospirillales</taxon>
        <taxon>Zavarziniaceae</taxon>
        <taxon>Zavarzinia</taxon>
    </lineage>
</organism>
<dbReference type="Proteomes" id="UP000246077">
    <property type="component" value="Unassembled WGS sequence"/>
</dbReference>
<dbReference type="GO" id="GO:0051287">
    <property type="term" value="F:NAD binding"/>
    <property type="evidence" value="ECO:0007669"/>
    <property type="project" value="InterPro"/>
</dbReference>
<keyword evidence="1" id="KW-0560">Oxidoreductase</keyword>
<reference evidence="6" key="1">
    <citation type="submission" date="2018-05" db="EMBL/GenBank/DDBJ databases">
        <title>Zavarzinia sp. HR-AS.</title>
        <authorList>
            <person name="Lee Y."/>
            <person name="Jeon C.O."/>
        </authorList>
    </citation>
    <scope>NUCLEOTIDE SEQUENCE [LARGE SCALE GENOMIC DNA]</scope>
    <source>
        <strain evidence="6">DSM 1231</strain>
    </source>
</reference>
<dbReference type="GO" id="GO:0016616">
    <property type="term" value="F:oxidoreductase activity, acting on the CH-OH group of donors, NAD or NADP as acceptor"/>
    <property type="evidence" value="ECO:0007669"/>
    <property type="project" value="TreeGrafter"/>
</dbReference>
<evidence type="ECO:0008006" key="7">
    <source>
        <dbReference type="Google" id="ProtNLM"/>
    </source>
</evidence>
<comment type="caution">
    <text evidence="5">The sequence shown here is derived from an EMBL/GenBank/DDBJ whole genome shotgun (WGS) entry which is preliminary data.</text>
</comment>
<dbReference type="GO" id="GO:0050661">
    <property type="term" value="F:NADP binding"/>
    <property type="evidence" value="ECO:0007669"/>
    <property type="project" value="InterPro"/>
</dbReference>
<dbReference type="Pfam" id="PF14833">
    <property type="entry name" value="NAD_binding_11"/>
    <property type="match status" value="1"/>
</dbReference>
<gene>
    <name evidence="5" type="ORF">DKG75_06550</name>
</gene>
<sequence length="410" mass="42426">MGLRMATRLAETDGIELTVYDLDPARMASLEGKARLATSIADAAAGAEGIFSVVPADQHTLAVVGELEKVIQPGQAFVDFSTIGPATIEAVGRRLAEKGAQTISAGMTKSLTGAATGTLSLFVGGPDEIPAALKPAFDAMASDIMMVGSLGAAKALKLVNNMVVATLDVAMTEALALGAQFGIPFEQVTGALAAGGGDNWPLHNHIVPHVLPDVLGPGFFGTRFLMKDLKLYTAFARSQNLPAFFAGAGLAAYRGAAAHGFGEHYHMIIVRWYERGARVGERPASPLPDGLSAAEVTARLVAGVAAIQALVSAEALRILARMGLGQKAAAFYLDSGSAGNDSLRALVRTLEGGNEEAVTPARLLADLDQVAALADKADVPGAVFEVGRHLAASLIDRHGEVTDLWRIAAA</sequence>
<name>A0A317E633_9PROT</name>
<keyword evidence="6" id="KW-1185">Reference proteome</keyword>
<protein>
    <recommendedName>
        <fullName evidence="7">NAD(P)-dependent oxidoreductase</fullName>
    </recommendedName>
</protein>
<keyword evidence="2" id="KW-0520">NAD</keyword>
<dbReference type="PANTHER" id="PTHR22981">
    <property type="entry name" value="3-HYDROXYISOBUTYRATE DEHYDROGENASE-RELATED"/>
    <property type="match status" value="1"/>
</dbReference>
<dbReference type="Pfam" id="PF03446">
    <property type="entry name" value="NAD_binding_2"/>
    <property type="match status" value="1"/>
</dbReference>
<dbReference type="InterPro" id="IPR029154">
    <property type="entry name" value="HIBADH-like_NADP-bd"/>
</dbReference>
<dbReference type="InterPro" id="IPR013328">
    <property type="entry name" value="6PGD_dom2"/>
</dbReference>
<evidence type="ECO:0000256" key="1">
    <source>
        <dbReference type="ARBA" id="ARBA00023002"/>
    </source>
</evidence>
<evidence type="ECO:0000259" key="3">
    <source>
        <dbReference type="Pfam" id="PF03446"/>
    </source>
</evidence>
<dbReference type="InterPro" id="IPR008927">
    <property type="entry name" value="6-PGluconate_DH-like_C_sf"/>
</dbReference>
<dbReference type="InterPro" id="IPR006115">
    <property type="entry name" value="6PGDH_NADP-bd"/>
</dbReference>
<evidence type="ECO:0000313" key="6">
    <source>
        <dbReference type="Proteomes" id="UP000246077"/>
    </source>
</evidence>
<dbReference type="SUPFAM" id="SSF48179">
    <property type="entry name" value="6-phosphogluconate dehydrogenase C-terminal domain-like"/>
    <property type="match status" value="1"/>
</dbReference>
<feature type="domain" description="6-phosphogluconate dehydrogenase NADP-binding" evidence="3">
    <location>
        <begin position="1"/>
        <end position="148"/>
    </location>
</feature>
<dbReference type="Gene3D" id="3.40.50.720">
    <property type="entry name" value="NAD(P)-binding Rossmann-like Domain"/>
    <property type="match status" value="1"/>
</dbReference>
<proteinExistence type="predicted"/>
<dbReference type="PANTHER" id="PTHR22981:SF7">
    <property type="entry name" value="3-HYDROXYISOBUTYRATE DEHYDROGENASE, MITOCHONDRIAL"/>
    <property type="match status" value="1"/>
</dbReference>
<evidence type="ECO:0000259" key="4">
    <source>
        <dbReference type="Pfam" id="PF14833"/>
    </source>
</evidence>
<evidence type="ECO:0000313" key="5">
    <source>
        <dbReference type="EMBL" id="PWR21656.1"/>
    </source>
</evidence>